<dbReference type="InterPro" id="IPR003593">
    <property type="entry name" value="AAA+_ATPase"/>
</dbReference>
<dbReference type="Proteomes" id="UP001232536">
    <property type="component" value="Unassembled WGS sequence"/>
</dbReference>
<feature type="domain" description="ABC transporter" evidence="5">
    <location>
        <begin position="8"/>
        <end position="244"/>
    </location>
</feature>
<dbReference type="InterPro" id="IPR017871">
    <property type="entry name" value="ABC_transporter-like_CS"/>
</dbReference>
<reference evidence="6 7" key="1">
    <citation type="submission" date="2023-07" db="EMBL/GenBank/DDBJ databases">
        <title>Description of novel actinomycetes strains, isolated from tidal flat sediment.</title>
        <authorList>
            <person name="Lu C."/>
        </authorList>
    </citation>
    <scope>NUCLEOTIDE SEQUENCE [LARGE SCALE GENOMIC DNA]</scope>
    <source>
        <strain evidence="6 7">SYSU T00b441</strain>
    </source>
</reference>
<dbReference type="InterPro" id="IPR027417">
    <property type="entry name" value="P-loop_NTPase"/>
</dbReference>
<gene>
    <name evidence="6" type="ORF">Q6348_08225</name>
</gene>
<keyword evidence="1" id="KW-0813">Transport</keyword>
<dbReference type="Pfam" id="PF00005">
    <property type="entry name" value="ABC_tran"/>
    <property type="match status" value="2"/>
</dbReference>
<dbReference type="PROSITE" id="PS00211">
    <property type="entry name" value="ABC_TRANSPORTER_1"/>
    <property type="match status" value="1"/>
</dbReference>
<comment type="caution">
    <text evidence="6">The sequence shown here is derived from an EMBL/GenBank/DDBJ whole genome shotgun (WGS) entry which is preliminary data.</text>
</comment>
<keyword evidence="4 6" id="KW-0067">ATP-binding</keyword>
<keyword evidence="2" id="KW-0677">Repeat</keyword>
<dbReference type="PANTHER" id="PTHR43790:SF9">
    <property type="entry name" value="GALACTOFURANOSE TRANSPORTER ATP-BINDING PROTEIN YTFR"/>
    <property type="match status" value="1"/>
</dbReference>
<dbReference type="PROSITE" id="PS50893">
    <property type="entry name" value="ABC_TRANSPORTER_2"/>
    <property type="match status" value="2"/>
</dbReference>
<dbReference type="SUPFAM" id="SSF52540">
    <property type="entry name" value="P-loop containing nucleoside triphosphate hydrolases"/>
    <property type="match status" value="2"/>
</dbReference>
<sequence length="495" mass="53023">MTTSDDGLVVRGVTKQYPGTRALHDVDVHVGPGECVALLGENGAGKSTLAGIIAGITQPTEGTMLWHGEPFAPASPSDSIAAGVGLIHQEMRLLPDLSVAENVLVGRWPTRSGGWVSRGQMRARAQEKLEQLGFTQSMDVPVRTLSVAGQQQVEIAKALMLDAKLLILDEPTAALGAHETEALFERIHLLKADGVSFIYVSHRLAEIRQIADRIVVLRDGEKVAEHATADVPQDQLIKEMVGRSVDRLFPEVRPPADRVVLEVESLSSPTGRFRDISFEVRAGEVFGIAGIVGAGRTELVRAITGADPSHGTVRVDGAEVRRHSVQGAIKAGMVMIPEDRKGQGVIVPDTIQDNVVIANLDRIAPGGWLAPRKARQTAAHAVERFGVKGKPEHLVSSLSGGNQQKVVLAKWLERGPKVVILDEPTRGIDVGARASIYDVITELSRAGVAIVVVSSDLDEVLGLSHRVMVLSRGTDRGVLERDEAEAARVIELATT</sequence>
<feature type="domain" description="ABC transporter" evidence="5">
    <location>
        <begin position="258"/>
        <end position="495"/>
    </location>
</feature>
<dbReference type="SMART" id="SM00382">
    <property type="entry name" value="AAA"/>
    <property type="match status" value="2"/>
</dbReference>
<evidence type="ECO:0000256" key="1">
    <source>
        <dbReference type="ARBA" id="ARBA00022448"/>
    </source>
</evidence>
<evidence type="ECO:0000313" key="6">
    <source>
        <dbReference type="EMBL" id="MDO8107181.1"/>
    </source>
</evidence>
<dbReference type="CDD" id="cd03216">
    <property type="entry name" value="ABC_Carb_Monos_I"/>
    <property type="match status" value="1"/>
</dbReference>
<dbReference type="EMBL" id="JAUQYP010000001">
    <property type="protein sequence ID" value="MDO8107181.1"/>
    <property type="molecule type" value="Genomic_DNA"/>
</dbReference>
<dbReference type="GO" id="GO:0005524">
    <property type="term" value="F:ATP binding"/>
    <property type="evidence" value="ECO:0007669"/>
    <property type="project" value="UniProtKB-KW"/>
</dbReference>
<keyword evidence="3" id="KW-0547">Nucleotide-binding</keyword>
<organism evidence="6 7">
    <name type="scientific">Actinotalea lenta</name>
    <dbReference type="NCBI Taxonomy" id="3064654"/>
    <lineage>
        <taxon>Bacteria</taxon>
        <taxon>Bacillati</taxon>
        <taxon>Actinomycetota</taxon>
        <taxon>Actinomycetes</taxon>
        <taxon>Micrococcales</taxon>
        <taxon>Cellulomonadaceae</taxon>
        <taxon>Actinotalea</taxon>
    </lineage>
</organism>
<evidence type="ECO:0000256" key="2">
    <source>
        <dbReference type="ARBA" id="ARBA00022737"/>
    </source>
</evidence>
<evidence type="ECO:0000256" key="4">
    <source>
        <dbReference type="ARBA" id="ARBA00022840"/>
    </source>
</evidence>
<name>A0ABT9D9L7_9CELL</name>
<evidence type="ECO:0000313" key="7">
    <source>
        <dbReference type="Proteomes" id="UP001232536"/>
    </source>
</evidence>
<proteinExistence type="predicted"/>
<dbReference type="PANTHER" id="PTHR43790">
    <property type="entry name" value="CARBOHYDRATE TRANSPORT ATP-BINDING PROTEIN MG119-RELATED"/>
    <property type="match status" value="1"/>
</dbReference>
<protein>
    <submittedName>
        <fullName evidence="6">Sugar ABC transporter ATP-binding protein</fullName>
    </submittedName>
</protein>
<dbReference type="InterPro" id="IPR003439">
    <property type="entry name" value="ABC_transporter-like_ATP-bd"/>
</dbReference>
<dbReference type="InterPro" id="IPR050107">
    <property type="entry name" value="ABC_carbohydrate_import_ATPase"/>
</dbReference>
<dbReference type="CDD" id="cd03215">
    <property type="entry name" value="ABC_Carb_Monos_II"/>
    <property type="match status" value="1"/>
</dbReference>
<evidence type="ECO:0000259" key="5">
    <source>
        <dbReference type="PROSITE" id="PS50893"/>
    </source>
</evidence>
<accession>A0ABT9D9L7</accession>
<keyword evidence="7" id="KW-1185">Reference proteome</keyword>
<dbReference type="RefSeq" id="WP_304600815.1">
    <property type="nucleotide sequence ID" value="NZ_JAUQYP010000001.1"/>
</dbReference>
<dbReference type="Gene3D" id="3.40.50.300">
    <property type="entry name" value="P-loop containing nucleotide triphosphate hydrolases"/>
    <property type="match status" value="2"/>
</dbReference>
<evidence type="ECO:0000256" key="3">
    <source>
        <dbReference type="ARBA" id="ARBA00022741"/>
    </source>
</evidence>